<protein>
    <recommendedName>
        <fullName evidence="1">PilZ domain-containing protein</fullName>
    </recommendedName>
</protein>
<sequence>MPALKDTVPAPRPAGDCRAYQRMRSTRRGTLYSMAGAPVSPARLHDMSAAGACIEVDPGIALPARFTLRVADRAGQGDTDVACHLVWQHEALAGIRFF</sequence>
<feature type="domain" description="PilZ" evidence="1">
    <location>
        <begin position="18"/>
        <end position="97"/>
    </location>
</feature>
<dbReference type="Pfam" id="PF07238">
    <property type="entry name" value="PilZ"/>
    <property type="match status" value="1"/>
</dbReference>
<dbReference type="Proteomes" id="UP000025171">
    <property type="component" value="Unassembled WGS sequence"/>
</dbReference>
<dbReference type="AlphaFoldDB" id="A0A059FP00"/>
<name>A0A059FP00_9PROT</name>
<evidence type="ECO:0000313" key="2">
    <source>
        <dbReference type="EMBL" id="KCZ92251.1"/>
    </source>
</evidence>
<reference evidence="2 3" key="1">
    <citation type="journal article" date="2014" name="Antonie Van Leeuwenhoek">
        <title>Hyphomonas beringensis sp. nov. and Hyphomonas chukchiensis sp. nov., isolated from surface seawater of the Bering Sea and Chukchi Sea.</title>
        <authorList>
            <person name="Li C."/>
            <person name="Lai Q."/>
            <person name="Li G."/>
            <person name="Dong C."/>
            <person name="Wang J."/>
            <person name="Liao Y."/>
            <person name="Shao Z."/>
        </authorList>
    </citation>
    <scope>NUCLEOTIDE SEQUENCE [LARGE SCALE GENOMIC DNA]</scope>
    <source>
        <strain evidence="2 3">MHS-2</strain>
    </source>
</reference>
<dbReference type="GO" id="GO:0035438">
    <property type="term" value="F:cyclic-di-GMP binding"/>
    <property type="evidence" value="ECO:0007669"/>
    <property type="project" value="InterPro"/>
</dbReference>
<gene>
    <name evidence="2" type="ORF">HJO_09459</name>
</gene>
<dbReference type="EMBL" id="ARYK01000004">
    <property type="protein sequence ID" value="KCZ92251.1"/>
    <property type="molecule type" value="Genomic_DNA"/>
</dbReference>
<dbReference type="InterPro" id="IPR009875">
    <property type="entry name" value="PilZ_domain"/>
</dbReference>
<dbReference type="SUPFAM" id="SSF141371">
    <property type="entry name" value="PilZ domain-like"/>
    <property type="match status" value="1"/>
</dbReference>
<comment type="caution">
    <text evidence="2">The sequence shown here is derived from an EMBL/GenBank/DDBJ whole genome shotgun (WGS) entry which is preliminary data.</text>
</comment>
<accession>A0A059FP00</accession>
<evidence type="ECO:0000313" key="3">
    <source>
        <dbReference type="Proteomes" id="UP000025171"/>
    </source>
</evidence>
<evidence type="ECO:0000259" key="1">
    <source>
        <dbReference type="Pfam" id="PF07238"/>
    </source>
</evidence>
<dbReference type="PATRIC" id="fig|1280950.3.peg.1892"/>
<proteinExistence type="predicted"/>
<keyword evidence="3" id="KW-1185">Reference proteome</keyword>
<organism evidence="2 3">
    <name type="scientific">Hyphomonas johnsonii MHS-2</name>
    <dbReference type="NCBI Taxonomy" id="1280950"/>
    <lineage>
        <taxon>Bacteria</taxon>
        <taxon>Pseudomonadati</taxon>
        <taxon>Pseudomonadota</taxon>
        <taxon>Alphaproteobacteria</taxon>
        <taxon>Hyphomonadales</taxon>
        <taxon>Hyphomonadaceae</taxon>
        <taxon>Hyphomonas</taxon>
    </lineage>
</organism>